<dbReference type="Pfam" id="PF19372">
    <property type="entry name" value="DUF5947"/>
    <property type="match status" value="1"/>
</dbReference>
<evidence type="ECO:0000313" key="2">
    <source>
        <dbReference type="Proteomes" id="UP000181951"/>
    </source>
</evidence>
<proteinExistence type="predicted"/>
<dbReference type="InterPro" id="IPR045991">
    <property type="entry name" value="DUF5947"/>
</dbReference>
<gene>
    <name evidence="1" type="ORF">SAMN05216267_104520</name>
</gene>
<organism evidence="1 2">
    <name type="scientific">Actinacidiphila rubida</name>
    <dbReference type="NCBI Taxonomy" id="310780"/>
    <lineage>
        <taxon>Bacteria</taxon>
        <taxon>Bacillati</taxon>
        <taxon>Actinomycetota</taxon>
        <taxon>Actinomycetes</taxon>
        <taxon>Kitasatosporales</taxon>
        <taxon>Streptomycetaceae</taxon>
        <taxon>Actinacidiphila</taxon>
    </lineage>
</organism>
<dbReference type="AlphaFoldDB" id="A0A1H8SS32"/>
<protein>
    <submittedName>
        <fullName evidence="1">Uncharacterized protein</fullName>
    </submittedName>
</protein>
<dbReference type="Proteomes" id="UP000181951">
    <property type="component" value="Unassembled WGS sequence"/>
</dbReference>
<accession>A0A1H8SS32</accession>
<dbReference type="STRING" id="310780.SAMN05216267_104520"/>
<sequence>MSRSGAAPGLRRFLGPRREAETERCELCSIEVGPDHRHLVDVERRSLACACQGCAVLFDRPGAGGGRFRTVPDRYLTDPGWHADPVRWQALRIPVEMVFFFLNSTLERTVALYPSPAGATENEVDQDAFEAAFDGTPLARELAPDVEALLVRRGSDGDSCHLVPVDAAYQLVGRLRLHWQGFDGGREARQEIAAFFDDVKRKAQAVPTAAREGGNARE</sequence>
<dbReference type="OrthoDB" id="152349at2"/>
<dbReference type="EMBL" id="FODD01000045">
    <property type="protein sequence ID" value="SEO81397.1"/>
    <property type="molecule type" value="Genomic_DNA"/>
</dbReference>
<keyword evidence="2" id="KW-1185">Reference proteome</keyword>
<dbReference type="RefSeq" id="WP_069463919.1">
    <property type="nucleotide sequence ID" value="NZ_FODD01000045.1"/>
</dbReference>
<evidence type="ECO:0000313" key="1">
    <source>
        <dbReference type="EMBL" id="SEO81397.1"/>
    </source>
</evidence>
<reference evidence="1 2" key="1">
    <citation type="submission" date="2016-10" db="EMBL/GenBank/DDBJ databases">
        <authorList>
            <person name="de Groot N.N."/>
        </authorList>
    </citation>
    <scope>NUCLEOTIDE SEQUENCE [LARGE SCALE GENOMIC DNA]</scope>
    <source>
        <strain evidence="1 2">CGMCC 4.2026</strain>
    </source>
</reference>
<name>A0A1H8SS32_9ACTN</name>